<dbReference type="AlphaFoldDB" id="A0A381XQU8"/>
<evidence type="ECO:0000259" key="1">
    <source>
        <dbReference type="Pfam" id="PF00882"/>
    </source>
</evidence>
<sequence length="251" mass="29340">MPNLPTHIHFSFESLGKYNDLDLNKNLDVYLLGSTVPDIRVITKQDRSLYHFVQLDFDRVGDGIRNMQFLHPQLNDLNRRDSHTRSFMAGYASHLILDETWITTMFRPFFSDMSLFGDRNQGLILDRALQMQLDKSYWKTLEQNLARVEACDIKIDVEFLRKEPMEEWRKWISTLLNREFSWDRLEFMANRIAKGNPKHPVIGLAKDFIADPAGGVEDILQRLPNGILEEFSSQSLENIDKALKEFTLCKK</sequence>
<accession>A0A381XQU8</accession>
<feature type="domain" description="Phospholipase C/D" evidence="1">
    <location>
        <begin position="7"/>
        <end position="98"/>
    </location>
</feature>
<gene>
    <name evidence="2" type="ORF">METZ01_LOCUS119726</name>
</gene>
<dbReference type="Pfam" id="PF00882">
    <property type="entry name" value="Zn_dep_PLPC"/>
    <property type="match status" value="1"/>
</dbReference>
<dbReference type="InterPro" id="IPR029002">
    <property type="entry name" value="PLPC/GPLD1"/>
</dbReference>
<evidence type="ECO:0000313" key="2">
    <source>
        <dbReference type="EMBL" id="SVA66872.1"/>
    </source>
</evidence>
<reference evidence="2" key="1">
    <citation type="submission" date="2018-05" db="EMBL/GenBank/DDBJ databases">
        <authorList>
            <person name="Lanie J.A."/>
            <person name="Ng W.-L."/>
            <person name="Kazmierczak K.M."/>
            <person name="Andrzejewski T.M."/>
            <person name="Davidsen T.M."/>
            <person name="Wayne K.J."/>
            <person name="Tettelin H."/>
            <person name="Glass J.I."/>
            <person name="Rusch D."/>
            <person name="Podicherti R."/>
            <person name="Tsui H.-C.T."/>
            <person name="Winkler M.E."/>
        </authorList>
    </citation>
    <scope>NUCLEOTIDE SEQUENCE</scope>
</reference>
<organism evidence="2">
    <name type="scientific">marine metagenome</name>
    <dbReference type="NCBI Taxonomy" id="408172"/>
    <lineage>
        <taxon>unclassified sequences</taxon>
        <taxon>metagenomes</taxon>
        <taxon>ecological metagenomes</taxon>
    </lineage>
</organism>
<dbReference type="EMBL" id="UINC01015976">
    <property type="protein sequence ID" value="SVA66872.1"/>
    <property type="molecule type" value="Genomic_DNA"/>
</dbReference>
<protein>
    <recommendedName>
        <fullName evidence="1">Phospholipase C/D domain-containing protein</fullName>
    </recommendedName>
</protein>
<name>A0A381XQU8_9ZZZZ</name>
<proteinExistence type="predicted"/>